<sequence>MELPLWIDFFDELQNVRGRSQNTVMAYRRDLELYMEYKKTNKTVSGFYEFMKKNKLSTRSQARVISSLRTYFKFCETRGMKCEELRELRPPKVKVGLPKVLTPQEFQMLFDAAEVQDPIRTARNQLTLLFLYGLGCRVSELIALNIVDFNPTDRWIKVLGKGSKERLVPLTEKLAENLTTYLKEHRPMLVKENSPSILINDRGHRPSRVDVWRWLAAWSLRAGFPEPVNPHRFRHGCATALLESGADLRSIQMLLGHASIQTTQIYTSVTTNTMSRTIEEHHPLSQMAEVDK</sequence>
<dbReference type="GO" id="GO:0007059">
    <property type="term" value="P:chromosome segregation"/>
    <property type="evidence" value="ECO:0007669"/>
    <property type="project" value="UniProtKB-KW"/>
</dbReference>
<gene>
    <name evidence="8" type="ORF">AZI85_10300</name>
</gene>
<evidence type="ECO:0000256" key="5">
    <source>
        <dbReference type="PROSITE-ProRule" id="PRU01248"/>
    </source>
</evidence>
<dbReference type="InterPro" id="IPR011010">
    <property type="entry name" value="DNA_brk_join_enz"/>
</dbReference>
<dbReference type="Gene3D" id="1.10.150.130">
    <property type="match status" value="1"/>
</dbReference>
<name>A0A150WDD8_BDEBC</name>
<dbReference type="PANTHER" id="PTHR30349:SF81">
    <property type="entry name" value="TYROSINE RECOMBINASE XERC"/>
    <property type="match status" value="1"/>
</dbReference>
<dbReference type="SUPFAM" id="SSF56349">
    <property type="entry name" value="DNA breaking-rejoining enzymes"/>
    <property type="match status" value="1"/>
</dbReference>
<dbReference type="OrthoDB" id="5289502at2"/>
<dbReference type="PANTHER" id="PTHR30349">
    <property type="entry name" value="PHAGE INTEGRASE-RELATED"/>
    <property type="match status" value="1"/>
</dbReference>
<evidence type="ECO:0000256" key="2">
    <source>
        <dbReference type="ARBA" id="ARBA00022908"/>
    </source>
</evidence>
<proteinExistence type="predicted"/>
<dbReference type="AlphaFoldDB" id="A0A150WDD8"/>
<evidence type="ECO:0000256" key="3">
    <source>
        <dbReference type="ARBA" id="ARBA00023125"/>
    </source>
</evidence>
<dbReference type="InterPro" id="IPR050090">
    <property type="entry name" value="Tyrosine_recombinase_XerCD"/>
</dbReference>
<dbReference type="SUPFAM" id="SSF47823">
    <property type="entry name" value="lambda integrase-like, N-terminal domain"/>
    <property type="match status" value="1"/>
</dbReference>
<keyword evidence="3 5" id="KW-0238">DNA-binding</keyword>
<dbReference type="GO" id="GO:0006310">
    <property type="term" value="P:DNA recombination"/>
    <property type="evidence" value="ECO:0007669"/>
    <property type="project" value="UniProtKB-KW"/>
</dbReference>
<dbReference type="PROSITE" id="PS51900">
    <property type="entry name" value="CB"/>
    <property type="match status" value="1"/>
</dbReference>
<evidence type="ECO:0000256" key="1">
    <source>
        <dbReference type="ARBA" id="ARBA00022829"/>
    </source>
</evidence>
<dbReference type="Gene3D" id="1.10.443.10">
    <property type="entry name" value="Intergrase catalytic core"/>
    <property type="match status" value="1"/>
</dbReference>
<evidence type="ECO:0000313" key="8">
    <source>
        <dbReference type="EMBL" id="KYG60848.1"/>
    </source>
</evidence>
<dbReference type="InterPro" id="IPR044068">
    <property type="entry name" value="CB"/>
</dbReference>
<evidence type="ECO:0000259" key="7">
    <source>
        <dbReference type="PROSITE" id="PS51900"/>
    </source>
</evidence>
<comment type="caution">
    <text evidence="8">The sequence shown here is derived from an EMBL/GenBank/DDBJ whole genome shotgun (WGS) entry which is preliminary data.</text>
</comment>
<feature type="domain" description="Core-binding (CB)" evidence="7">
    <location>
        <begin position="1"/>
        <end position="76"/>
    </location>
</feature>
<feature type="domain" description="Tyr recombinase" evidence="6">
    <location>
        <begin position="96"/>
        <end position="279"/>
    </location>
</feature>
<dbReference type="InterPro" id="IPR002104">
    <property type="entry name" value="Integrase_catalytic"/>
</dbReference>
<dbReference type="Pfam" id="PF02899">
    <property type="entry name" value="Phage_int_SAM_1"/>
    <property type="match status" value="1"/>
</dbReference>
<keyword evidence="1" id="KW-0159">Chromosome partition</keyword>
<accession>A0A150WDD8</accession>
<organism evidence="8 9">
    <name type="scientific">Bdellovibrio bacteriovorus</name>
    <dbReference type="NCBI Taxonomy" id="959"/>
    <lineage>
        <taxon>Bacteria</taxon>
        <taxon>Pseudomonadati</taxon>
        <taxon>Bdellovibrionota</taxon>
        <taxon>Bdellovibrionia</taxon>
        <taxon>Bdellovibrionales</taxon>
        <taxon>Pseudobdellovibrionaceae</taxon>
        <taxon>Bdellovibrio</taxon>
    </lineage>
</organism>
<dbReference type="GO" id="GO:0003677">
    <property type="term" value="F:DNA binding"/>
    <property type="evidence" value="ECO:0007669"/>
    <property type="project" value="UniProtKB-UniRule"/>
</dbReference>
<dbReference type="GO" id="GO:0015074">
    <property type="term" value="P:DNA integration"/>
    <property type="evidence" value="ECO:0007669"/>
    <property type="project" value="UniProtKB-KW"/>
</dbReference>
<dbReference type="InterPro" id="IPR013762">
    <property type="entry name" value="Integrase-like_cat_sf"/>
</dbReference>
<dbReference type="InterPro" id="IPR004107">
    <property type="entry name" value="Integrase_SAM-like_N"/>
</dbReference>
<evidence type="ECO:0000256" key="4">
    <source>
        <dbReference type="ARBA" id="ARBA00023172"/>
    </source>
</evidence>
<dbReference type="InterPro" id="IPR010998">
    <property type="entry name" value="Integrase_recombinase_N"/>
</dbReference>
<dbReference type="RefSeq" id="WP_063244696.1">
    <property type="nucleotide sequence ID" value="NZ_CP168967.1"/>
</dbReference>
<evidence type="ECO:0000259" key="6">
    <source>
        <dbReference type="PROSITE" id="PS51898"/>
    </source>
</evidence>
<keyword evidence="2" id="KW-0229">DNA integration</keyword>
<evidence type="ECO:0000313" key="9">
    <source>
        <dbReference type="Proteomes" id="UP000075391"/>
    </source>
</evidence>
<dbReference type="PROSITE" id="PS51898">
    <property type="entry name" value="TYR_RECOMBINASE"/>
    <property type="match status" value="1"/>
</dbReference>
<protein>
    <submittedName>
        <fullName evidence="8">Integrase</fullName>
    </submittedName>
</protein>
<reference evidence="8 9" key="1">
    <citation type="submission" date="2016-03" db="EMBL/GenBank/DDBJ databases">
        <authorList>
            <person name="Ploux O."/>
        </authorList>
    </citation>
    <scope>NUCLEOTIDE SEQUENCE [LARGE SCALE GENOMIC DNA]</scope>
    <source>
        <strain evidence="8 9">BER2</strain>
    </source>
</reference>
<dbReference type="Proteomes" id="UP000075391">
    <property type="component" value="Unassembled WGS sequence"/>
</dbReference>
<keyword evidence="4" id="KW-0233">DNA recombination</keyword>
<dbReference type="Pfam" id="PF00589">
    <property type="entry name" value="Phage_integrase"/>
    <property type="match status" value="1"/>
</dbReference>
<dbReference type="EMBL" id="LUKF01000018">
    <property type="protein sequence ID" value="KYG60848.1"/>
    <property type="molecule type" value="Genomic_DNA"/>
</dbReference>